<dbReference type="OMA" id="GTQNRNG"/>
<organism evidence="2 3">
    <name type="scientific">Leptosphaeria maculans (strain JN3 / isolate v23.1.3 / race Av1-4-5-6-7-8)</name>
    <name type="common">Blackleg fungus</name>
    <name type="synonym">Phoma lingam</name>
    <dbReference type="NCBI Taxonomy" id="985895"/>
    <lineage>
        <taxon>Eukaryota</taxon>
        <taxon>Fungi</taxon>
        <taxon>Dikarya</taxon>
        <taxon>Ascomycota</taxon>
        <taxon>Pezizomycotina</taxon>
        <taxon>Dothideomycetes</taxon>
        <taxon>Pleosporomycetidae</taxon>
        <taxon>Pleosporales</taxon>
        <taxon>Pleosporineae</taxon>
        <taxon>Leptosphaeriaceae</taxon>
        <taxon>Plenodomus</taxon>
        <taxon>Plenodomus lingam/Leptosphaeria maculans species complex</taxon>
    </lineage>
</organism>
<dbReference type="RefSeq" id="XP_003842563.1">
    <property type="nucleotide sequence ID" value="XM_003842515.1"/>
</dbReference>
<dbReference type="PANTHER" id="PTHR39290">
    <property type="entry name" value="C3H1-TYPE DOMAIN-CONTAINING PROTEIN-RELATED"/>
    <property type="match status" value="1"/>
</dbReference>
<accession>E5A639</accession>
<evidence type="ECO:0000256" key="1">
    <source>
        <dbReference type="SAM" id="MobiDB-lite"/>
    </source>
</evidence>
<keyword evidence="3" id="KW-1185">Reference proteome</keyword>
<proteinExistence type="predicted"/>
<protein>
    <submittedName>
        <fullName evidence="2">Uncharacterized protein</fullName>
    </submittedName>
</protein>
<dbReference type="OrthoDB" id="5411518at2759"/>
<dbReference type="AlphaFoldDB" id="E5A639"/>
<evidence type="ECO:0000313" key="3">
    <source>
        <dbReference type="Proteomes" id="UP000002668"/>
    </source>
</evidence>
<dbReference type="GeneID" id="13282466"/>
<dbReference type="SUPFAM" id="SSF53335">
    <property type="entry name" value="S-adenosyl-L-methionine-dependent methyltransferases"/>
    <property type="match status" value="1"/>
</dbReference>
<dbReference type="Proteomes" id="UP000002668">
    <property type="component" value="Genome"/>
</dbReference>
<reference evidence="3" key="1">
    <citation type="journal article" date="2011" name="Nat. Commun.">
        <title>Effector diversification within compartments of the Leptosphaeria maculans genome affected by Repeat-Induced Point mutations.</title>
        <authorList>
            <person name="Rouxel T."/>
            <person name="Grandaubert J."/>
            <person name="Hane J.K."/>
            <person name="Hoede C."/>
            <person name="van de Wouw A.P."/>
            <person name="Couloux A."/>
            <person name="Dominguez V."/>
            <person name="Anthouard V."/>
            <person name="Bally P."/>
            <person name="Bourras S."/>
            <person name="Cozijnsen A.J."/>
            <person name="Ciuffetti L.M."/>
            <person name="Degrave A."/>
            <person name="Dilmaghani A."/>
            <person name="Duret L."/>
            <person name="Fudal I."/>
            <person name="Goodwin S.B."/>
            <person name="Gout L."/>
            <person name="Glaser N."/>
            <person name="Linglin J."/>
            <person name="Kema G.H.J."/>
            <person name="Lapalu N."/>
            <person name="Lawrence C.B."/>
            <person name="May K."/>
            <person name="Meyer M."/>
            <person name="Ollivier B."/>
            <person name="Poulain J."/>
            <person name="Schoch C.L."/>
            <person name="Simon A."/>
            <person name="Spatafora J.W."/>
            <person name="Stachowiak A."/>
            <person name="Turgeon B.G."/>
            <person name="Tyler B.M."/>
            <person name="Vincent D."/>
            <person name="Weissenbach J."/>
            <person name="Amselem J."/>
            <person name="Quesneville H."/>
            <person name="Oliver R.P."/>
            <person name="Wincker P."/>
            <person name="Balesdent M.-H."/>
            <person name="Howlett B.J."/>
        </authorList>
    </citation>
    <scope>NUCLEOTIDE SEQUENCE [LARGE SCALE GENOMIC DNA]</scope>
    <source>
        <strain evidence="3">JN3 / isolate v23.1.3 / race Av1-4-5-6-7-8</strain>
    </source>
</reference>
<name>E5A639_LEPMJ</name>
<evidence type="ECO:0000313" key="2">
    <source>
        <dbReference type="EMBL" id="CBX99084.1"/>
    </source>
</evidence>
<dbReference type="InterPro" id="IPR029063">
    <property type="entry name" value="SAM-dependent_MTases_sf"/>
</dbReference>
<dbReference type="VEuPathDB" id="FungiDB:LEMA_P083230.1"/>
<gene>
    <name evidence="2" type="ORF">LEMA_P083230.1</name>
</gene>
<dbReference type="EMBL" id="FP929135">
    <property type="protein sequence ID" value="CBX99084.1"/>
    <property type="molecule type" value="Genomic_DNA"/>
</dbReference>
<dbReference type="InParanoid" id="E5A639"/>
<sequence>MALRNFDPEALLQKWDEKKYSPLHNGKNLAQSLREAFGIPKSDTYVYRALAETTLDITQRAIDAKRAHGLHGWYHDDEGNPIDPPHPTPSEITSYTTLFDPSLSLPKALTSFRANAPKASLRLPISTHLSSLFFHQTPSTQTTVTQTPQPQPLPLLPSKKPRTHKNPYLDLWTYSCHELEYAGPLPSTSKTRISHHILPLFYHHFGCIVPSYAALHVIAKLAQPAKPSKQPVKPILDIGSGTGYWTFMLRNLPMVGGTGAGRDLDVRAVDSGISEYRVTWVRDTVRMDGVRYLESVVEGGKGCVLLLVYPQATGSFTADVLRAFEGDSIVVAGTQNGNRFTGFTDMRVDEWVEKNLKAFELTLRMPLPSFAGKDEGLFVFQRRKV</sequence>
<dbReference type="eggNOG" id="ENOG502QWNG">
    <property type="taxonomic scope" value="Eukaryota"/>
</dbReference>
<dbReference type="PANTHER" id="PTHR39290:SF6">
    <property type="entry name" value="S-ADENOSYL-L-METHIONINE-DEPENDENT METHYLTRANSFERASES SUPERFAMILY PROTEIN"/>
    <property type="match status" value="1"/>
</dbReference>
<dbReference type="HOGENOM" id="CLU_054799_0_0_1"/>
<feature type="region of interest" description="Disordered" evidence="1">
    <location>
        <begin position="140"/>
        <end position="160"/>
    </location>
</feature>